<gene>
    <name evidence="1" type="ORF">O9H85_23530</name>
</gene>
<keyword evidence="2" id="KW-1185">Reference proteome</keyword>
<evidence type="ECO:0000313" key="1">
    <source>
        <dbReference type="EMBL" id="MCZ8515327.1"/>
    </source>
</evidence>
<accession>A0ABT4QEP3</accession>
<dbReference type="Proteomes" id="UP001527882">
    <property type="component" value="Unassembled WGS sequence"/>
</dbReference>
<comment type="caution">
    <text evidence="1">The sequence shown here is derived from an EMBL/GenBank/DDBJ whole genome shotgun (WGS) entry which is preliminary data.</text>
</comment>
<protein>
    <submittedName>
        <fullName evidence="1">Uncharacterized protein</fullName>
    </submittedName>
</protein>
<organism evidence="1 2">
    <name type="scientific">Paenibacillus gyeongsangnamensis</name>
    <dbReference type="NCBI Taxonomy" id="3388067"/>
    <lineage>
        <taxon>Bacteria</taxon>
        <taxon>Bacillati</taxon>
        <taxon>Bacillota</taxon>
        <taxon>Bacilli</taxon>
        <taxon>Bacillales</taxon>
        <taxon>Paenibacillaceae</taxon>
        <taxon>Paenibacillus</taxon>
    </lineage>
</organism>
<dbReference type="EMBL" id="JAQAGZ010000016">
    <property type="protein sequence ID" value="MCZ8515327.1"/>
    <property type="molecule type" value="Genomic_DNA"/>
</dbReference>
<sequence>MEEMASFFHAYCPEGVNSKYRLIIFDDKKEPFIPLTEFYHGQFNRISESSVIVYLNTLEPFFYWLKYSSLELGVKAIDTLIKEGKTVSYRTVSDKSKEIDPDGIGIHQNTIRKNQELHNHFLQHSTTKAYRPRKRSYKALDNDLDAFKHIKQDRDIDRVRQRYMQLTKPELVDLLIRMEQYIAYQNQYWLKSEFE</sequence>
<dbReference type="RefSeq" id="WP_269883854.1">
    <property type="nucleotide sequence ID" value="NZ_JAQAGZ010000016.1"/>
</dbReference>
<proteinExistence type="predicted"/>
<name>A0ABT4QEP3_9BACL</name>
<evidence type="ECO:0000313" key="2">
    <source>
        <dbReference type="Proteomes" id="UP001527882"/>
    </source>
</evidence>
<reference evidence="1 2" key="1">
    <citation type="submission" date="2022-12" db="EMBL/GenBank/DDBJ databases">
        <title>Draft genome sequence of Paenibacillus sp. dW9.</title>
        <authorList>
            <person name="Choi E.-W."/>
            <person name="Kim D.-U."/>
        </authorList>
    </citation>
    <scope>NUCLEOTIDE SEQUENCE [LARGE SCALE GENOMIC DNA]</scope>
    <source>
        <strain evidence="2">dW9</strain>
    </source>
</reference>